<feature type="domain" description="Nitrite/sulphite reductase 4Fe-4S" evidence="7">
    <location>
        <begin position="95"/>
        <end position="237"/>
    </location>
</feature>
<dbReference type="InterPro" id="IPR006067">
    <property type="entry name" value="NO2/SO3_Rdtase_4Fe4S_dom"/>
</dbReference>
<dbReference type="Proteomes" id="UP001224477">
    <property type="component" value="Unassembled WGS sequence"/>
</dbReference>
<dbReference type="Gene3D" id="3.30.413.10">
    <property type="entry name" value="Sulfite Reductase Hemoprotein, domain 1"/>
    <property type="match status" value="2"/>
</dbReference>
<feature type="domain" description="Nitrite/Sulfite reductase ferredoxin-like" evidence="8">
    <location>
        <begin position="29"/>
        <end position="84"/>
    </location>
</feature>
<keyword evidence="3" id="KW-0479">Metal-binding</keyword>
<dbReference type="InterPro" id="IPR036136">
    <property type="entry name" value="Nit/Sulf_reduc_fer-like_dom_sf"/>
</dbReference>
<evidence type="ECO:0000256" key="2">
    <source>
        <dbReference type="ARBA" id="ARBA00022617"/>
    </source>
</evidence>
<evidence type="ECO:0000256" key="1">
    <source>
        <dbReference type="ARBA" id="ARBA00022485"/>
    </source>
</evidence>
<name>A0ABU1CPJ1_9PSED</name>
<dbReference type="InterPro" id="IPR005117">
    <property type="entry name" value="NiRdtase/SiRdtase_haem-b_fer"/>
</dbReference>
<dbReference type="Pfam" id="PF03460">
    <property type="entry name" value="NIR_SIR_ferr"/>
    <property type="match status" value="2"/>
</dbReference>
<keyword evidence="6" id="KW-0411">Iron-sulfur</keyword>
<keyword evidence="2" id="KW-0349">Heme</keyword>
<evidence type="ECO:0000313" key="9">
    <source>
        <dbReference type="EMBL" id="MDR0189175.1"/>
    </source>
</evidence>
<dbReference type="InterPro" id="IPR012798">
    <property type="entry name" value="Cbl_synth_CobG-like"/>
</dbReference>
<dbReference type="SUPFAM" id="SSF55124">
    <property type="entry name" value="Nitrite/Sulfite reductase N-terminal domain-like"/>
    <property type="match status" value="2"/>
</dbReference>
<dbReference type="NCBIfam" id="TIGR02435">
    <property type="entry name" value="CobG"/>
    <property type="match status" value="1"/>
</dbReference>
<keyword evidence="10" id="KW-1185">Reference proteome</keyword>
<feature type="domain" description="Nitrite/Sulfite reductase ferredoxin-like" evidence="8">
    <location>
        <begin position="257"/>
        <end position="319"/>
    </location>
</feature>
<dbReference type="EMBL" id="JAVGXC010000007">
    <property type="protein sequence ID" value="MDR0189175.1"/>
    <property type="molecule type" value="Genomic_DNA"/>
</dbReference>
<comment type="caution">
    <text evidence="9">The sequence shown here is derived from an EMBL/GenBank/DDBJ whole genome shotgun (WGS) entry which is preliminary data.</text>
</comment>
<reference evidence="9 10" key="1">
    <citation type="journal article" date="2023" name="Microbiol. Resour. Announc.">
        <title>Whole-genome sequence of Pseudomonas yamanorum OLsAu1 isolated from the edible ectomycorrhizal mushroom Lactarius sp. section Deliciosi.</title>
        <authorList>
            <person name="Ramirez-Mendoza R."/>
            <person name="Angeles-Argaiz R.E."/>
            <person name="Hernandez-Oaxaca D."/>
            <person name="Aguirre-Beltran L."/>
            <person name="Almaraz-Suarez J."/>
            <person name="Perez-Moreno J."/>
        </authorList>
    </citation>
    <scope>NUCLEOTIDE SEQUENCE [LARGE SCALE GENOMIC DNA]</scope>
    <source>
        <strain evidence="9 10">OLsAu1</strain>
    </source>
</reference>
<dbReference type="InterPro" id="IPR045854">
    <property type="entry name" value="NO2/SO3_Rdtase_4Fe4S_sf"/>
</dbReference>
<dbReference type="Pfam" id="PF01077">
    <property type="entry name" value="NIR_SIR"/>
    <property type="match status" value="1"/>
</dbReference>
<dbReference type="Gene3D" id="3.90.480.10">
    <property type="entry name" value="Sulfite Reductase Hemoprotein,Domain 2"/>
    <property type="match status" value="1"/>
</dbReference>
<dbReference type="PANTHER" id="PTHR32439:SF9">
    <property type="entry name" value="BLR3264 PROTEIN"/>
    <property type="match status" value="1"/>
</dbReference>
<evidence type="ECO:0000256" key="5">
    <source>
        <dbReference type="ARBA" id="ARBA00023004"/>
    </source>
</evidence>
<proteinExistence type="predicted"/>
<dbReference type="EC" id="1.14.13.83" evidence="9"/>
<organism evidence="9 10">
    <name type="scientific">Pseudomonas yamanorum</name>
    <dbReference type="NCBI Taxonomy" id="515393"/>
    <lineage>
        <taxon>Bacteria</taxon>
        <taxon>Pseudomonadati</taxon>
        <taxon>Pseudomonadota</taxon>
        <taxon>Gammaproteobacteria</taxon>
        <taxon>Pseudomonadales</taxon>
        <taxon>Pseudomonadaceae</taxon>
        <taxon>Pseudomonas</taxon>
    </lineage>
</organism>
<evidence type="ECO:0000256" key="6">
    <source>
        <dbReference type="ARBA" id="ARBA00023014"/>
    </source>
</evidence>
<dbReference type="RefSeq" id="WP_309254702.1">
    <property type="nucleotide sequence ID" value="NZ_JAVGXC010000007.1"/>
</dbReference>
<evidence type="ECO:0000256" key="4">
    <source>
        <dbReference type="ARBA" id="ARBA00023002"/>
    </source>
</evidence>
<accession>A0ABU1CPJ1</accession>
<evidence type="ECO:0000259" key="7">
    <source>
        <dbReference type="Pfam" id="PF01077"/>
    </source>
</evidence>
<evidence type="ECO:0000313" key="10">
    <source>
        <dbReference type="Proteomes" id="UP001224477"/>
    </source>
</evidence>
<protein>
    <submittedName>
        <fullName evidence="9">Precorrin-3B synthase</fullName>
        <ecNumber evidence="9">1.14.13.83</ecNumber>
    </submittedName>
</protein>
<gene>
    <name evidence="9" type="primary">cobG</name>
    <name evidence="9" type="ORF">RCO22_09520</name>
</gene>
<keyword evidence="1" id="KW-0004">4Fe-4S</keyword>
<evidence type="ECO:0000256" key="3">
    <source>
        <dbReference type="ARBA" id="ARBA00022723"/>
    </source>
</evidence>
<keyword evidence="5" id="KW-0408">Iron</keyword>
<dbReference type="PANTHER" id="PTHR32439">
    <property type="entry name" value="FERREDOXIN--NITRITE REDUCTASE, CHLOROPLASTIC"/>
    <property type="match status" value="1"/>
</dbReference>
<dbReference type="GO" id="GO:0043818">
    <property type="term" value="F:precorrin-3B synthase activity"/>
    <property type="evidence" value="ECO:0007669"/>
    <property type="project" value="UniProtKB-EC"/>
</dbReference>
<dbReference type="InterPro" id="IPR051329">
    <property type="entry name" value="NIR_SIR_4Fe-4S"/>
</dbReference>
<dbReference type="SUPFAM" id="SSF56014">
    <property type="entry name" value="Nitrite and sulphite reductase 4Fe-4S domain-like"/>
    <property type="match status" value="2"/>
</dbReference>
<keyword evidence="4 9" id="KW-0560">Oxidoreductase</keyword>
<evidence type="ECO:0000259" key="8">
    <source>
        <dbReference type="Pfam" id="PF03460"/>
    </source>
</evidence>
<sequence length="433" mass="45632">MKPIPPSNTLRPSACPGLLRIVQALDGGICRIKLAGGSILAEQALAVADAAQAHAGGVIEATNRANLQIRGIGAEQDALIAALLAADLGPRSAAGDDVRNLMLSPSAGIDCEMLFDTRPLADEILTTLETHPRFHELSAKFAVQLDGGEALAMLEHHHDLWLSAFDANGQTLLAFGLAGCPAQDAPLAAVPLAQGHALVVAVLELFLELARPDQTRMRHLLAETSVDNFLRQLNLPLQPVDGFSRHSNPAPLHLGSYPQRQKNQVYVAAVAPLGRLDSAMLRGAAQLAVDHGDATLRVTPWQGLLLPNIRDATAVIERLERLGFLCSVDQPLARLIACTGSSGCAKGLADTKTDALQLATLAPGHSVHLSGCPRSCAAAHTAPVTLLAVSPGHYDLYFRDAGQPGFGRLHARTLSIEAAGALLRAHPRSNTDD</sequence>